<protein>
    <recommendedName>
        <fullName evidence="3">Lipoprotein</fullName>
    </recommendedName>
</protein>
<keyword evidence="2" id="KW-1185">Reference proteome</keyword>
<gene>
    <name evidence="1" type="ORF">ES674_13180</name>
</gene>
<accession>A0A5D0R5F7</accession>
<comment type="caution">
    <text evidence="1">The sequence shown here is derived from an EMBL/GenBank/DDBJ whole genome shotgun (WGS) entry which is preliminary data.</text>
</comment>
<dbReference type="Proteomes" id="UP000323720">
    <property type="component" value="Unassembled WGS sequence"/>
</dbReference>
<evidence type="ECO:0000313" key="2">
    <source>
        <dbReference type="Proteomes" id="UP000323720"/>
    </source>
</evidence>
<evidence type="ECO:0008006" key="3">
    <source>
        <dbReference type="Google" id="ProtNLM"/>
    </source>
</evidence>
<dbReference type="RefSeq" id="WP_148404747.1">
    <property type="nucleotide sequence ID" value="NZ_VSKK01000004.1"/>
</dbReference>
<organism evidence="1 2">
    <name type="scientific">Bizionia myxarmorum</name>
    <dbReference type="NCBI Taxonomy" id="291186"/>
    <lineage>
        <taxon>Bacteria</taxon>
        <taxon>Pseudomonadati</taxon>
        <taxon>Bacteroidota</taxon>
        <taxon>Flavobacteriia</taxon>
        <taxon>Flavobacteriales</taxon>
        <taxon>Flavobacteriaceae</taxon>
        <taxon>Bizionia</taxon>
    </lineage>
</organism>
<dbReference type="AlphaFoldDB" id="A0A5D0R5F7"/>
<evidence type="ECO:0000313" key="1">
    <source>
        <dbReference type="EMBL" id="TYB75774.1"/>
    </source>
</evidence>
<proteinExistence type="predicted"/>
<dbReference type="PROSITE" id="PS51257">
    <property type="entry name" value="PROKAR_LIPOPROTEIN"/>
    <property type="match status" value="1"/>
</dbReference>
<sequence length="138" mass="15211">MKLKAILPLVIILVLAISCTTTVCKNTSSILNSNEPETGIYQQELVKEIDRIGARNLTYLLNSFNKQNGEESLTIDVQGDGLCAEATLIVKDWSGLEEIKRTKGVSYLGAELRGLTFDIINNTDSVDFIYKNVEAVVD</sequence>
<reference evidence="1 2" key="1">
    <citation type="submission" date="2019-08" db="EMBL/GenBank/DDBJ databases">
        <title>Genomes of Antarctic Bizionia species.</title>
        <authorList>
            <person name="Bowman J.P."/>
        </authorList>
    </citation>
    <scope>NUCLEOTIDE SEQUENCE [LARGE SCALE GENOMIC DNA]</scope>
    <source>
        <strain evidence="1 2">ADA-4</strain>
    </source>
</reference>
<dbReference type="OrthoDB" id="799144at2"/>
<name>A0A5D0R5F7_9FLAO</name>
<dbReference type="EMBL" id="VSKK01000004">
    <property type="protein sequence ID" value="TYB75774.1"/>
    <property type="molecule type" value="Genomic_DNA"/>
</dbReference>